<name>A0A1J1JK28_PLAAG</name>
<dbReference type="AlphaFoldDB" id="A0A1J1JK28"/>
<reference evidence="2" key="1">
    <citation type="submission" date="2015-09" db="EMBL/GenBank/DDBJ databases">
        <authorList>
            <person name="Jackson K.R."/>
            <person name="Lunt B.L."/>
            <person name="Fisher J.N.B."/>
            <person name="Gardner A.V."/>
            <person name="Bailey M.E."/>
            <person name="Deus L.M."/>
            <person name="Earl A.S."/>
            <person name="Gibby P.D."/>
            <person name="Hartmann K.A."/>
            <person name="Liu J.E."/>
            <person name="Manci A.M."/>
            <person name="Nielsen D.A."/>
            <person name="Solomon M.B."/>
            <person name="Breakwell D.P."/>
            <person name="Burnett S.H."/>
            <person name="Grose J.H."/>
        </authorList>
    </citation>
    <scope>NUCLEOTIDE SEQUENCE</scope>
    <source>
        <strain evidence="2">7805</strain>
    </source>
</reference>
<organism evidence="2">
    <name type="scientific">Planktothrix agardhii</name>
    <name type="common">Oscillatoria agardhii</name>
    <dbReference type="NCBI Taxonomy" id="1160"/>
    <lineage>
        <taxon>Bacteria</taxon>
        <taxon>Bacillati</taxon>
        <taxon>Cyanobacteriota</taxon>
        <taxon>Cyanophyceae</taxon>
        <taxon>Oscillatoriophycideae</taxon>
        <taxon>Oscillatoriales</taxon>
        <taxon>Microcoleaceae</taxon>
        <taxon>Planktothrix</taxon>
    </lineage>
</organism>
<evidence type="ECO:0000256" key="1">
    <source>
        <dbReference type="SAM" id="MobiDB-lite"/>
    </source>
</evidence>
<accession>A0A1J1JK28</accession>
<evidence type="ECO:0000313" key="2">
    <source>
        <dbReference type="EMBL" id="CUM61327.1"/>
    </source>
</evidence>
<proteinExistence type="predicted"/>
<dbReference type="EMBL" id="LO018304">
    <property type="protein sequence ID" value="CUM61327.1"/>
    <property type="molecule type" value="Genomic_DNA"/>
</dbReference>
<gene>
    <name evidence="2" type="ORF">PLAM_3361</name>
</gene>
<sequence length="78" mass="8516">MVKLGEIKMATNTSLEERIAAVEAAITELQKQVANPQSTSASRIRAITQKPDQSGGIHSIIKGWCKKFYAEKKLDGSI</sequence>
<protein>
    <submittedName>
        <fullName evidence="2">Uncharacterized protein</fullName>
    </submittedName>
</protein>
<feature type="region of interest" description="Disordered" evidence="1">
    <location>
        <begin position="36"/>
        <end position="55"/>
    </location>
</feature>